<proteinExistence type="predicted"/>
<dbReference type="RefSeq" id="WP_191142919.1">
    <property type="nucleotide sequence ID" value="NZ_JACXAH010000065.1"/>
</dbReference>
<gene>
    <name evidence="2" type="ORF">IC620_16785</name>
</gene>
<reference evidence="2" key="1">
    <citation type="submission" date="2020-09" db="EMBL/GenBank/DDBJ databases">
        <title>A novel bacterium of genus Hazenella, isolated from South China Sea.</title>
        <authorList>
            <person name="Huang H."/>
            <person name="Mo K."/>
            <person name="Hu Y."/>
        </authorList>
    </citation>
    <scope>NUCLEOTIDE SEQUENCE</scope>
    <source>
        <strain evidence="2">IB182357</strain>
    </source>
</reference>
<accession>A0A926RVL7</accession>
<dbReference type="GO" id="GO:0003676">
    <property type="term" value="F:nucleic acid binding"/>
    <property type="evidence" value="ECO:0007669"/>
    <property type="project" value="InterPro"/>
</dbReference>
<dbReference type="InterPro" id="IPR001584">
    <property type="entry name" value="Integrase_cat-core"/>
</dbReference>
<dbReference type="Proteomes" id="UP000661691">
    <property type="component" value="Unassembled WGS sequence"/>
</dbReference>
<organism evidence="2 3">
    <name type="scientific">Polycladospora coralii</name>
    <dbReference type="NCBI Taxonomy" id="2771432"/>
    <lineage>
        <taxon>Bacteria</taxon>
        <taxon>Bacillati</taxon>
        <taxon>Bacillota</taxon>
        <taxon>Bacilli</taxon>
        <taxon>Bacillales</taxon>
        <taxon>Thermoactinomycetaceae</taxon>
        <taxon>Polycladospora</taxon>
    </lineage>
</organism>
<dbReference type="InterPro" id="IPR012337">
    <property type="entry name" value="RNaseH-like_sf"/>
</dbReference>
<dbReference type="SUPFAM" id="SSF53098">
    <property type="entry name" value="Ribonuclease H-like"/>
    <property type="match status" value="1"/>
</dbReference>
<dbReference type="PANTHER" id="PTHR35004">
    <property type="entry name" value="TRANSPOSASE RV3428C-RELATED"/>
    <property type="match status" value="1"/>
</dbReference>
<protein>
    <submittedName>
        <fullName evidence="2">IS21 family transposase</fullName>
    </submittedName>
</protein>
<dbReference type="InterPro" id="IPR036397">
    <property type="entry name" value="RNaseH_sf"/>
</dbReference>
<dbReference type="GO" id="GO:0015074">
    <property type="term" value="P:DNA integration"/>
    <property type="evidence" value="ECO:0007669"/>
    <property type="project" value="InterPro"/>
</dbReference>
<dbReference type="EMBL" id="JACXAH010000065">
    <property type="protein sequence ID" value="MBD1373997.1"/>
    <property type="molecule type" value="Genomic_DNA"/>
</dbReference>
<dbReference type="Gene3D" id="3.30.420.10">
    <property type="entry name" value="Ribonuclease H-like superfamily/Ribonuclease H"/>
    <property type="match status" value="1"/>
</dbReference>
<sequence length="497" mass="58375">MLAMAQQQYIKFLRDVKDTSVSQIAEQLGVNWRTAKKYADKDNWNQEKKLPQRKFPIMDPYRNIIDTWLLEDKARPKKQRHTAKRIYDRLVEEHSFSGSDRTVRYYVAKRKSELQLEEAEPYIRLEHPGGEAQVDFGTFQAMLDGQLVERKMLVLSYPFSNTAFIFVTPRENTECFLEGLKRLFEMSGGVPKRIWFDNLSAAVASIQTKGERVLTKAFENFALHYRFEYTFCNPGKGNEKGNVENKVGYIRRNWLVPLPTAMNLEELQEQINDKAKQDLKRMHYSKGVALKELWGLEKHKLLDLPSTPYDVFRLEMVKANAYGEIRVEGNLLKVPSIHSGEQLWLQIWWNQIVVLDANYDSVITLPRAYIDATISIDLPALIEPFIRKPKALAYSSVLSHLPAKTKLFLLSVERRDRRERLEWLHRNLKTYDISRIEECLTHSEHDHLDLLDHRLYSLLHPKRENIPVNDNRTPAVYKDYPLQLTKYDRLQKLEVIR</sequence>
<evidence type="ECO:0000313" key="3">
    <source>
        <dbReference type="Proteomes" id="UP000661691"/>
    </source>
</evidence>
<evidence type="ECO:0000259" key="1">
    <source>
        <dbReference type="PROSITE" id="PS50994"/>
    </source>
</evidence>
<comment type="caution">
    <text evidence="2">The sequence shown here is derived from an EMBL/GenBank/DDBJ whole genome shotgun (WGS) entry which is preliminary data.</text>
</comment>
<dbReference type="PROSITE" id="PS50994">
    <property type="entry name" value="INTEGRASE"/>
    <property type="match status" value="1"/>
</dbReference>
<name>A0A926RVL7_9BACL</name>
<keyword evidence="3" id="KW-1185">Reference proteome</keyword>
<evidence type="ECO:0000313" key="2">
    <source>
        <dbReference type="EMBL" id="MBD1373997.1"/>
    </source>
</evidence>
<feature type="domain" description="Integrase catalytic" evidence="1">
    <location>
        <begin position="124"/>
        <end position="298"/>
    </location>
</feature>
<dbReference type="AlphaFoldDB" id="A0A926RVL7"/>
<dbReference type="PANTHER" id="PTHR35004:SF7">
    <property type="entry name" value="INTEGRASE PROTEIN"/>
    <property type="match status" value="1"/>
</dbReference>
<dbReference type="NCBIfam" id="NF033546">
    <property type="entry name" value="transpos_IS21"/>
    <property type="match status" value="1"/>
</dbReference>